<evidence type="ECO:0000259" key="5">
    <source>
        <dbReference type="PROSITE" id="PS51888"/>
    </source>
</evidence>
<keyword evidence="2" id="KW-1015">Disulfide bond</keyword>
<organism evidence="6">
    <name type="scientific">Rhipicephalus appendiculatus</name>
    <name type="common">Brown ear tick</name>
    <dbReference type="NCBI Taxonomy" id="34631"/>
    <lineage>
        <taxon>Eukaryota</taxon>
        <taxon>Metazoa</taxon>
        <taxon>Ecdysozoa</taxon>
        <taxon>Arthropoda</taxon>
        <taxon>Chelicerata</taxon>
        <taxon>Arachnida</taxon>
        <taxon>Acari</taxon>
        <taxon>Parasitiformes</taxon>
        <taxon>Ixodida</taxon>
        <taxon>Ixodoidea</taxon>
        <taxon>Ixodidae</taxon>
        <taxon>Rhipicephalinae</taxon>
        <taxon>Rhipicephalus</taxon>
        <taxon>Rhipicephalus</taxon>
    </lineage>
</organism>
<sequence>MCVLLLALGLLALGSNLGCEAHLLGTVERGPCQAKNPLGRGFLDGTCMPMIKCKQILRGIVRLNFPVICGFELLRPIVCCPHMGHSAPGSGGKGPGDFRNPLDPFNVLDDIFKNIPGLGSAVGGPHAGAIGPFGPYGVNIPGVHSFEDYMRFLGLPHQGHNFGALPGPYVPTIPHLPHGGSFGFPINPHGYLPGPVPHVPHQPLPPHGGGGSGFPIRPDNYPPDVGPQQPHGNSPGTGPVPPQPGSGGGGPAVPQGPVIPSRPTNPSGPVVPSGPAVPPTPVNKPGKRPAPGGGSNPPGEGSDDGAPCDECEPGDNDSYIHLIDPRRGKN</sequence>
<feature type="compositionally biased region" description="Pro residues" evidence="3">
    <location>
        <begin position="194"/>
        <end position="206"/>
    </location>
</feature>
<name>A0A131Z2F5_RHIAP</name>
<dbReference type="AlphaFoldDB" id="A0A131Z2F5"/>
<accession>A0A131Z2F5</accession>
<feature type="region of interest" description="Disordered" evidence="3">
    <location>
        <begin position="193"/>
        <end position="330"/>
    </location>
</feature>
<dbReference type="InterPro" id="IPR022700">
    <property type="entry name" value="CLIP"/>
</dbReference>
<evidence type="ECO:0000313" key="6">
    <source>
        <dbReference type="EMBL" id="JAP84291.1"/>
    </source>
</evidence>
<protein>
    <recommendedName>
        <fullName evidence="5">Clip domain-containing protein</fullName>
    </recommendedName>
</protein>
<feature type="chain" id="PRO_5007286570" description="Clip domain-containing protein" evidence="4">
    <location>
        <begin position="22"/>
        <end position="330"/>
    </location>
</feature>
<feature type="domain" description="Clip" evidence="5">
    <location>
        <begin position="31"/>
        <end position="80"/>
    </location>
</feature>
<feature type="signal peptide" evidence="4">
    <location>
        <begin position="1"/>
        <end position="21"/>
    </location>
</feature>
<dbReference type="PROSITE" id="PS51888">
    <property type="entry name" value="CLIP"/>
    <property type="match status" value="1"/>
</dbReference>
<proteinExistence type="predicted"/>
<evidence type="ECO:0000256" key="2">
    <source>
        <dbReference type="ARBA" id="ARBA00023157"/>
    </source>
</evidence>
<keyword evidence="1 4" id="KW-0732">Signal</keyword>
<evidence type="ECO:0000256" key="3">
    <source>
        <dbReference type="SAM" id="MobiDB-lite"/>
    </source>
</evidence>
<feature type="compositionally biased region" description="Acidic residues" evidence="3">
    <location>
        <begin position="301"/>
        <end position="315"/>
    </location>
</feature>
<feature type="compositionally biased region" description="Low complexity" evidence="3">
    <location>
        <begin position="264"/>
        <end position="274"/>
    </location>
</feature>
<evidence type="ECO:0000256" key="4">
    <source>
        <dbReference type="SAM" id="SignalP"/>
    </source>
</evidence>
<evidence type="ECO:0000256" key="1">
    <source>
        <dbReference type="ARBA" id="ARBA00022729"/>
    </source>
</evidence>
<reference evidence="6" key="1">
    <citation type="journal article" date="2016" name="Ticks Tick Borne Dis.">
        <title>De novo assembly and annotation of the salivary gland transcriptome of Rhipicephalus appendiculatus male and female ticks during blood feeding.</title>
        <authorList>
            <person name="de Castro M.H."/>
            <person name="de Klerk D."/>
            <person name="Pienaar R."/>
            <person name="Latif A.A."/>
            <person name="Rees D.J."/>
            <person name="Mans B.J."/>
        </authorList>
    </citation>
    <scope>NUCLEOTIDE SEQUENCE</scope>
    <source>
        <tissue evidence="6">Salivary glands</tissue>
    </source>
</reference>
<dbReference type="EMBL" id="GEDV01004266">
    <property type="protein sequence ID" value="JAP84291.1"/>
    <property type="molecule type" value="Transcribed_RNA"/>
</dbReference>